<dbReference type="EC" id="3.4.24.-" evidence="14"/>
<dbReference type="InterPro" id="IPR008915">
    <property type="entry name" value="Peptidase_M50"/>
</dbReference>
<evidence type="ECO:0000256" key="10">
    <source>
        <dbReference type="ARBA" id="ARBA00023049"/>
    </source>
</evidence>
<evidence type="ECO:0000256" key="9">
    <source>
        <dbReference type="ARBA" id="ARBA00022989"/>
    </source>
</evidence>
<feature type="transmembrane region" description="Helical" evidence="12">
    <location>
        <begin position="130"/>
        <end position="153"/>
    </location>
</feature>
<dbReference type="GO" id="GO:0008237">
    <property type="term" value="F:metallopeptidase activity"/>
    <property type="evidence" value="ECO:0007669"/>
    <property type="project" value="UniProtKB-KW"/>
</dbReference>
<gene>
    <name evidence="14" type="primary">spoIVFB</name>
    <name evidence="14" type="ORF">ATZ99_18260</name>
</gene>
<comment type="caution">
    <text evidence="14">The sequence shown here is derived from an EMBL/GenBank/DDBJ whole genome shotgun (WGS) entry which is preliminary data.</text>
</comment>
<keyword evidence="7 14" id="KW-0378">Hydrolase</keyword>
<evidence type="ECO:0000256" key="7">
    <source>
        <dbReference type="ARBA" id="ARBA00022801"/>
    </source>
</evidence>
<evidence type="ECO:0000256" key="3">
    <source>
        <dbReference type="ARBA" id="ARBA00007931"/>
    </source>
</evidence>
<proteinExistence type="inferred from homology"/>
<feature type="transmembrane region" description="Helical" evidence="12">
    <location>
        <begin position="160"/>
        <end position="182"/>
    </location>
</feature>
<keyword evidence="9 12" id="KW-1133">Transmembrane helix</keyword>
<dbReference type="GO" id="GO:0046872">
    <property type="term" value="F:metal ion binding"/>
    <property type="evidence" value="ECO:0007669"/>
    <property type="project" value="UniProtKB-KW"/>
</dbReference>
<evidence type="ECO:0000259" key="13">
    <source>
        <dbReference type="Pfam" id="PF02163"/>
    </source>
</evidence>
<dbReference type="Pfam" id="PF02163">
    <property type="entry name" value="Peptidase_M50"/>
    <property type="match status" value="1"/>
</dbReference>
<dbReference type="RefSeq" id="WP_068748939.1">
    <property type="nucleotide sequence ID" value="NZ_LOHZ01000040.1"/>
</dbReference>
<dbReference type="PANTHER" id="PTHR39188:SF3">
    <property type="entry name" value="STAGE IV SPORULATION PROTEIN FB"/>
    <property type="match status" value="1"/>
</dbReference>
<feature type="domain" description="Peptidase M50" evidence="13">
    <location>
        <begin position="41"/>
        <end position="110"/>
    </location>
</feature>
<accession>A0A162MA51</accession>
<dbReference type="STRING" id="520767.ATZ99_18260"/>
<keyword evidence="10" id="KW-0482">Metalloprotease</keyword>
<dbReference type="Proteomes" id="UP000075737">
    <property type="component" value="Unassembled WGS sequence"/>
</dbReference>
<dbReference type="EMBL" id="LOHZ01000040">
    <property type="protein sequence ID" value="KYO64768.1"/>
    <property type="molecule type" value="Genomic_DNA"/>
</dbReference>
<dbReference type="GO" id="GO:0006508">
    <property type="term" value="P:proteolysis"/>
    <property type="evidence" value="ECO:0007669"/>
    <property type="project" value="UniProtKB-KW"/>
</dbReference>
<organism evidence="14 15">
    <name type="scientific">Thermovenabulum gondwanense</name>
    <dbReference type="NCBI Taxonomy" id="520767"/>
    <lineage>
        <taxon>Bacteria</taxon>
        <taxon>Bacillati</taxon>
        <taxon>Bacillota</taxon>
        <taxon>Clostridia</taxon>
        <taxon>Thermosediminibacterales</taxon>
        <taxon>Thermosediminibacteraceae</taxon>
        <taxon>Thermovenabulum</taxon>
    </lineage>
</organism>
<dbReference type="PANTHER" id="PTHR39188">
    <property type="entry name" value="MEMBRANE-ASSOCIATED ZINC METALLOPROTEASE M50B"/>
    <property type="match status" value="1"/>
</dbReference>
<dbReference type="OrthoDB" id="166377at2"/>
<feature type="transmembrane region" description="Helical" evidence="12">
    <location>
        <begin position="90"/>
        <end position="110"/>
    </location>
</feature>
<dbReference type="GO" id="GO:0016020">
    <property type="term" value="C:membrane"/>
    <property type="evidence" value="ECO:0007669"/>
    <property type="project" value="UniProtKB-SubCell"/>
</dbReference>
<comment type="similarity">
    <text evidence="3">Belongs to the peptidase M50B family.</text>
</comment>
<feature type="transmembrane region" description="Helical" evidence="12">
    <location>
        <begin position="188"/>
        <end position="205"/>
    </location>
</feature>
<keyword evidence="15" id="KW-1185">Reference proteome</keyword>
<evidence type="ECO:0000256" key="1">
    <source>
        <dbReference type="ARBA" id="ARBA00001947"/>
    </source>
</evidence>
<dbReference type="AlphaFoldDB" id="A0A162MA51"/>
<name>A0A162MA51_9FIRM</name>
<evidence type="ECO:0000256" key="12">
    <source>
        <dbReference type="SAM" id="Phobius"/>
    </source>
</evidence>
<evidence type="ECO:0000256" key="8">
    <source>
        <dbReference type="ARBA" id="ARBA00022833"/>
    </source>
</evidence>
<comment type="cofactor">
    <cofactor evidence="1">
        <name>Zn(2+)</name>
        <dbReference type="ChEBI" id="CHEBI:29105"/>
    </cofactor>
</comment>
<evidence type="ECO:0000256" key="11">
    <source>
        <dbReference type="ARBA" id="ARBA00023136"/>
    </source>
</evidence>
<keyword evidence="11 12" id="KW-0472">Membrane</keyword>
<keyword evidence="4" id="KW-0645">Protease</keyword>
<keyword evidence="8" id="KW-0862">Zinc</keyword>
<reference evidence="14 15" key="1">
    <citation type="submission" date="2015-12" db="EMBL/GenBank/DDBJ databases">
        <title>Draft genome of Thermovenabulum gondwanense isolated from a red thermophilic microbial mat colonisisng an outflow channel of a bore well.</title>
        <authorList>
            <person name="Patel B.K."/>
        </authorList>
    </citation>
    <scope>NUCLEOTIDE SEQUENCE [LARGE SCALE GENOMIC DNA]</scope>
    <source>
        <strain evidence="14 15">R270</strain>
    </source>
</reference>
<evidence type="ECO:0000256" key="6">
    <source>
        <dbReference type="ARBA" id="ARBA00022723"/>
    </source>
</evidence>
<evidence type="ECO:0000256" key="5">
    <source>
        <dbReference type="ARBA" id="ARBA00022692"/>
    </source>
</evidence>
<evidence type="ECO:0000313" key="14">
    <source>
        <dbReference type="EMBL" id="KYO64768.1"/>
    </source>
</evidence>
<evidence type="ECO:0000256" key="2">
    <source>
        <dbReference type="ARBA" id="ARBA00004141"/>
    </source>
</evidence>
<feature type="transmembrane region" description="Helical" evidence="12">
    <location>
        <begin position="19"/>
        <end position="36"/>
    </location>
</feature>
<comment type="subcellular location">
    <subcellularLocation>
        <location evidence="2">Membrane</location>
        <topology evidence="2">Multi-pass membrane protein</topology>
    </subcellularLocation>
</comment>
<evidence type="ECO:0000313" key="15">
    <source>
        <dbReference type="Proteomes" id="UP000075737"/>
    </source>
</evidence>
<evidence type="ECO:0000256" key="4">
    <source>
        <dbReference type="ARBA" id="ARBA00022670"/>
    </source>
</evidence>
<keyword evidence="5 12" id="KW-0812">Transmembrane</keyword>
<protein>
    <submittedName>
        <fullName evidence="14">Stage IV sporulation protein FB</fullName>
        <ecNumber evidence="14">3.4.24.-</ecNumber>
    </submittedName>
</protein>
<sequence>MQPLDVGVIFNIKSIRVKISISLLFFFGISFISPYAKEFWALIISLGIHELSHIIAADALMVRVSEIIFLPIGGKIKLDKTKKISYMEEIILSMAGPFGNLLAFIFLFALKQKLPMWEEYIDLLASKQLSIALFNLLPAFPLDGGRIFLMWLFQNLNIIIAINFAALVSLIISSALILFGAILYFSGLLSPFYFIFGFFLFLTALKEKKDLPFMVIYDFFNIKKRFSDSDFWKVKYIAVKEEFVIKDILKLVDPKSYIILVVIDEQGKIRKFLTESEIFDNMIKKGLDLKIGQI</sequence>
<keyword evidence="6" id="KW-0479">Metal-binding</keyword>